<feature type="transmembrane region" description="Helical" evidence="1">
    <location>
        <begin position="12"/>
        <end position="30"/>
    </location>
</feature>
<comment type="caution">
    <text evidence="2">The sequence shown here is derived from an EMBL/GenBank/DDBJ whole genome shotgun (WGS) entry which is preliminary data.</text>
</comment>
<organism evidence="2 3">
    <name type="scientific">Campylobacter showae CC57C</name>
    <dbReference type="NCBI Taxonomy" id="1073353"/>
    <lineage>
        <taxon>Bacteria</taxon>
        <taxon>Pseudomonadati</taxon>
        <taxon>Campylobacterota</taxon>
        <taxon>Epsilonproteobacteria</taxon>
        <taxon>Campylobacterales</taxon>
        <taxon>Campylobacteraceae</taxon>
        <taxon>Campylobacter</taxon>
    </lineage>
</organism>
<dbReference type="PATRIC" id="fig|1073353.3.peg.610"/>
<dbReference type="STRING" id="1073353.H740_02842"/>
<evidence type="ECO:0000313" key="3">
    <source>
        <dbReference type="Proteomes" id="UP000011782"/>
    </source>
</evidence>
<reference evidence="2 3" key="1">
    <citation type="submission" date="2013-02" db="EMBL/GenBank/DDBJ databases">
        <title>Co-occurrence of anaerobic bacteria in colorectal carcinomas.</title>
        <authorList>
            <person name="Holt R.A."/>
            <person name="Warren R.L."/>
            <person name="Allen-Vercoe E."/>
            <person name="Pleasance S."/>
            <person name="Freeman D.J."/>
            <person name="Watson P."/>
            <person name="Moore R."/>
            <person name="Cochrane K."/>
        </authorList>
    </citation>
    <scope>NUCLEOTIDE SEQUENCE [LARGE SCALE GENOMIC DNA]</scope>
    <source>
        <strain evidence="2 3">CC57C</strain>
    </source>
</reference>
<dbReference type="AlphaFoldDB" id="M3H0B1"/>
<keyword evidence="1" id="KW-0812">Transmembrane</keyword>
<name>M3H0B1_9BACT</name>
<keyword evidence="1" id="KW-1133">Transmembrane helix</keyword>
<protein>
    <submittedName>
        <fullName evidence="2">Uncharacterized protein</fullName>
    </submittedName>
</protein>
<dbReference type="Proteomes" id="UP000011782">
    <property type="component" value="Unassembled WGS sequence"/>
</dbReference>
<proteinExistence type="predicted"/>
<dbReference type="EMBL" id="AOTD01000067">
    <property type="protein sequence ID" value="EMG31135.1"/>
    <property type="molecule type" value="Genomic_DNA"/>
</dbReference>
<keyword evidence="1" id="KW-0472">Membrane</keyword>
<feature type="transmembrane region" description="Helical" evidence="1">
    <location>
        <begin position="66"/>
        <end position="88"/>
    </location>
</feature>
<sequence>MYFKICEFVNFADFNFISVFTRFASFATFIKLHVSRPNLSGVNSIFTLAALNHLSFYTLKFDASDAFYQLLALLFCILHLGYLPTYLVQI</sequence>
<evidence type="ECO:0000256" key="1">
    <source>
        <dbReference type="SAM" id="Phobius"/>
    </source>
</evidence>
<evidence type="ECO:0000313" key="2">
    <source>
        <dbReference type="EMBL" id="EMG31135.1"/>
    </source>
</evidence>
<gene>
    <name evidence="2" type="ORF">H740_02842</name>
</gene>
<accession>M3H0B1</accession>